<dbReference type="KEGG" id="cvr:CHLNCDRAFT_139058"/>
<sequence>MASVPLQHDTVQRRVAASAGIHGFLHKEGMTDLHNWHPRHGPYRAERLKRWMAERKEMLEQGKLAPPLPQHPACQVFVNHLYRVVYLRFAKAASTSLLCHFGGCSANATDPSQKGLGFKLLQARRRRAIRLPARLMPHCAMVQEDIKLEPLDPEHVADLAGMWRSYFVAAFVRNPFQRAVSAYHMLARNLDPAGPAAQAYDWNTFCADPAGFLDLCKQDAKCNSTKDAQHIFGHIHPMHDCLITEGGGWAVDFIGRVEHIDADLQAMLEEIERRRPAEAPPVKPLQGSLGNVNGRSCEGATGGFGVDTAKEQYCDPAEYYQGGHAQCYRQIQHHYYSDVHALRLA</sequence>
<dbReference type="GO" id="GO:0016020">
    <property type="term" value="C:membrane"/>
    <property type="evidence" value="ECO:0007669"/>
    <property type="project" value="InterPro"/>
</dbReference>
<dbReference type="EMBL" id="GL433857">
    <property type="protein sequence ID" value="EFN52214.1"/>
    <property type="molecule type" value="Genomic_DNA"/>
</dbReference>
<proteinExistence type="predicted"/>
<keyword evidence="2" id="KW-1185">Reference proteome</keyword>
<dbReference type="AlphaFoldDB" id="E1ZP96"/>
<evidence type="ECO:0008006" key="3">
    <source>
        <dbReference type="Google" id="ProtNLM"/>
    </source>
</evidence>
<organism evidence="2">
    <name type="scientific">Chlorella variabilis</name>
    <name type="common">Green alga</name>
    <dbReference type="NCBI Taxonomy" id="554065"/>
    <lineage>
        <taxon>Eukaryota</taxon>
        <taxon>Viridiplantae</taxon>
        <taxon>Chlorophyta</taxon>
        <taxon>core chlorophytes</taxon>
        <taxon>Trebouxiophyceae</taxon>
        <taxon>Chlorellales</taxon>
        <taxon>Chlorellaceae</taxon>
        <taxon>Chlorella clade</taxon>
        <taxon>Chlorella</taxon>
    </lineage>
</organism>
<dbReference type="Proteomes" id="UP000008141">
    <property type="component" value="Unassembled WGS sequence"/>
</dbReference>
<gene>
    <name evidence="1" type="ORF">CHLNCDRAFT_139058</name>
</gene>
<dbReference type="GO" id="GO:0008146">
    <property type="term" value="F:sulfotransferase activity"/>
    <property type="evidence" value="ECO:0007669"/>
    <property type="project" value="InterPro"/>
</dbReference>
<name>E1ZP96_CHLVA</name>
<dbReference type="InterPro" id="IPR005331">
    <property type="entry name" value="Sulfotransferase"/>
</dbReference>
<dbReference type="OrthoDB" id="48731at2759"/>
<dbReference type="InParanoid" id="E1ZP96"/>
<evidence type="ECO:0000313" key="2">
    <source>
        <dbReference type="Proteomes" id="UP000008141"/>
    </source>
</evidence>
<accession>E1ZP96</accession>
<dbReference type="RefSeq" id="XP_005844316.1">
    <property type="nucleotide sequence ID" value="XM_005844254.1"/>
</dbReference>
<dbReference type="Pfam" id="PF03567">
    <property type="entry name" value="Sulfotransfer_2"/>
    <property type="match status" value="1"/>
</dbReference>
<dbReference type="GeneID" id="17351780"/>
<reference evidence="1 2" key="1">
    <citation type="journal article" date="2010" name="Plant Cell">
        <title>The Chlorella variabilis NC64A genome reveals adaptation to photosymbiosis, coevolution with viruses, and cryptic sex.</title>
        <authorList>
            <person name="Blanc G."/>
            <person name="Duncan G."/>
            <person name="Agarkova I."/>
            <person name="Borodovsky M."/>
            <person name="Gurnon J."/>
            <person name="Kuo A."/>
            <person name="Lindquist E."/>
            <person name="Lucas S."/>
            <person name="Pangilinan J."/>
            <person name="Polle J."/>
            <person name="Salamov A."/>
            <person name="Terry A."/>
            <person name="Yamada T."/>
            <person name="Dunigan D.D."/>
            <person name="Grigoriev I.V."/>
            <person name="Claverie J.M."/>
            <person name="Van Etten J.L."/>
        </authorList>
    </citation>
    <scope>NUCLEOTIDE SEQUENCE [LARGE SCALE GENOMIC DNA]</scope>
    <source>
        <strain evidence="1 2">NC64A</strain>
    </source>
</reference>
<protein>
    <recommendedName>
        <fullName evidence="3">Sulfotransferase</fullName>
    </recommendedName>
</protein>
<evidence type="ECO:0000313" key="1">
    <source>
        <dbReference type="EMBL" id="EFN52214.1"/>
    </source>
</evidence>